<dbReference type="InterPro" id="IPR029058">
    <property type="entry name" value="AB_hydrolase_fold"/>
</dbReference>
<dbReference type="PANTHER" id="PTHR34127">
    <property type="entry name" value="OS04G0405600 PROTEIN"/>
    <property type="match status" value="1"/>
</dbReference>
<evidence type="ECO:0008006" key="2">
    <source>
        <dbReference type="Google" id="ProtNLM"/>
    </source>
</evidence>
<reference evidence="1" key="1">
    <citation type="submission" date="2021-01" db="EMBL/GenBank/DDBJ databases">
        <authorList>
            <person name="Corre E."/>
            <person name="Pelletier E."/>
            <person name="Niang G."/>
            <person name="Scheremetjew M."/>
            <person name="Finn R."/>
            <person name="Kale V."/>
            <person name="Holt S."/>
            <person name="Cochrane G."/>
            <person name="Meng A."/>
            <person name="Brown T."/>
            <person name="Cohen L."/>
        </authorList>
    </citation>
    <scope>NUCLEOTIDE SEQUENCE</scope>
    <source>
        <strain evidence="1">SAG 11-49</strain>
    </source>
</reference>
<dbReference type="PANTHER" id="PTHR34127:SF1">
    <property type="entry name" value="OS04G0405600 PROTEIN"/>
    <property type="match status" value="1"/>
</dbReference>
<dbReference type="EMBL" id="HBFB01013994">
    <property type="protein sequence ID" value="CAD8677221.1"/>
    <property type="molecule type" value="Transcribed_RNA"/>
</dbReference>
<organism evidence="1">
    <name type="scientific">Chlamydomonas leiostraca</name>
    <dbReference type="NCBI Taxonomy" id="1034604"/>
    <lineage>
        <taxon>Eukaryota</taxon>
        <taxon>Viridiplantae</taxon>
        <taxon>Chlorophyta</taxon>
        <taxon>core chlorophytes</taxon>
        <taxon>Chlorophyceae</taxon>
        <taxon>CS clade</taxon>
        <taxon>Chlamydomonadales</taxon>
        <taxon>Chlamydomonadaceae</taxon>
        <taxon>Chlamydomonas</taxon>
    </lineage>
</organism>
<proteinExistence type="predicted"/>
<dbReference type="Gene3D" id="3.40.50.1820">
    <property type="entry name" value="alpha/beta hydrolase"/>
    <property type="match status" value="1"/>
</dbReference>
<accession>A0A7S0RGS0</accession>
<gene>
    <name evidence="1" type="ORF">CLEI1391_LOCUS7863</name>
</gene>
<sequence length="389" mass="39711">MRMPVASCTAHKRTSRPARSVSVRAEVLQVGDSWVVAKSTSVRRQKPKGVIHFLGGAFAGAAPQVVYSLFLDLLAERGYTVVATPYAVTFRHLDAAASVRTQFETTLASLKAQGRDWLVPEGVPLLAVGHSMGSLLHALLGATQPGPAPAATVLISFNNKQVSDAIPIPGLMANLPTAMAAARALPLPPPPVPLPDAAAFLKGAMSLLPPAVAGVIDEGGRVSRAALALEQVASVVGEVEGGTTDFTPNPEETKALLAESYAGPRTLLVRFENDAIDETLQLEAALSSGRPGREGLLCQVLPGTHVTPCGGEIPYAAGPAFNPLAAAVQVAQYAGQLDVRRLADYVCDWLDAAVRVHAAGPAAAAGVTSSAGAAAAGDASSSGGGSSSS</sequence>
<protein>
    <recommendedName>
        <fullName evidence="2">GPI inositol-deacylase</fullName>
    </recommendedName>
</protein>
<dbReference type="InterPro" id="IPR010765">
    <property type="entry name" value="DUF1350"/>
</dbReference>
<name>A0A7S0RGS0_9CHLO</name>
<dbReference type="AlphaFoldDB" id="A0A7S0RGS0"/>
<evidence type="ECO:0000313" key="1">
    <source>
        <dbReference type="EMBL" id="CAD8677221.1"/>
    </source>
</evidence>
<dbReference type="SUPFAM" id="SSF53474">
    <property type="entry name" value="alpha/beta-Hydrolases"/>
    <property type="match status" value="1"/>
</dbReference>
<dbReference type="Pfam" id="PF07082">
    <property type="entry name" value="DUF1350"/>
    <property type="match status" value="1"/>
</dbReference>